<dbReference type="Proteomes" id="UP000266673">
    <property type="component" value="Unassembled WGS sequence"/>
</dbReference>
<reference evidence="2 3" key="1">
    <citation type="submission" date="2018-06" db="EMBL/GenBank/DDBJ databases">
        <title>Comparative genomics reveals the genomic features of Rhizophagus irregularis, R. cerebriforme, R. diaphanum and Gigaspora rosea, and their symbiotic lifestyle signature.</title>
        <authorList>
            <person name="Morin E."/>
            <person name="San Clemente H."/>
            <person name="Chen E.C.H."/>
            <person name="De La Providencia I."/>
            <person name="Hainaut M."/>
            <person name="Kuo A."/>
            <person name="Kohler A."/>
            <person name="Murat C."/>
            <person name="Tang N."/>
            <person name="Roy S."/>
            <person name="Loubradou J."/>
            <person name="Henrissat B."/>
            <person name="Grigoriev I.V."/>
            <person name="Corradi N."/>
            <person name="Roux C."/>
            <person name="Martin F.M."/>
        </authorList>
    </citation>
    <scope>NUCLEOTIDE SEQUENCE [LARGE SCALE GENOMIC DNA]</scope>
    <source>
        <strain evidence="2 3">DAOM 194757</strain>
    </source>
</reference>
<protein>
    <submittedName>
        <fullName evidence="2">Uncharacterized protein</fullName>
    </submittedName>
</protein>
<feature type="region of interest" description="Disordered" evidence="1">
    <location>
        <begin position="366"/>
        <end position="394"/>
    </location>
</feature>
<evidence type="ECO:0000313" key="2">
    <source>
        <dbReference type="EMBL" id="RIB23615.1"/>
    </source>
</evidence>
<accession>A0A397VM73</accession>
<dbReference type="OrthoDB" id="2430175at2759"/>
<proteinExistence type="predicted"/>
<gene>
    <name evidence="2" type="ORF">C2G38_2242557</name>
</gene>
<dbReference type="EMBL" id="QKWP01000251">
    <property type="protein sequence ID" value="RIB23615.1"/>
    <property type="molecule type" value="Genomic_DNA"/>
</dbReference>
<evidence type="ECO:0000256" key="1">
    <source>
        <dbReference type="SAM" id="MobiDB-lite"/>
    </source>
</evidence>
<dbReference type="AlphaFoldDB" id="A0A397VM73"/>
<organism evidence="2 3">
    <name type="scientific">Gigaspora rosea</name>
    <dbReference type="NCBI Taxonomy" id="44941"/>
    <lineage>
        <taxon>Eukaryota</taxon>
        <taxon>Fungi</taxon>
        <taxon>Fungi incertae sedis</taxon>
        <taxon>Mucoromycota</taxon>
        <taxon>Glomeromycotina</taxon>
        <taxon>Glomeromycetes</taxon>
        <taxon>Diversisporales</taxon>
        <taxon>Gigasporaceae</taxon>
        <taxon>Gigaspora</taxon>
    </lineage>
</organism>
<name>A0A397VM73_9GLOM</name>
<feature type="compositionally biased region" description="Basic and acidic residues" evidence="1">
    <location>
        <begin position="366"/>
        <end position="382"/>
    </location>
</feature>
<keyword evidence="3" id="KW-1185">Reference proteome</keyword>
<sequence length="394" mass="45741">MSTQPEHNTPIVLASSDVPTVDNQNFEPEIEEENNRVFYHWAAKAESVAEYRYKIRDDSVRPRQFLGTDTKDEIETIFTEHQGHSLHEYIDSDDPLRPFIDFDLPQEKFNKIDPKPTRREVKDILARAFKKVCLEIYPNWDKTTLTIAGSSDEKKMSLHISTFGMRLKNIIACALFIELVRKKLPVCLQSKDIVDNITNKSSFSLRMLGTPKAIEIKCEKTGKKTYKHERVKRALYPENKDVFDFMLCPPNDEAPVINSSLLSISEHIATKISNTCTETTEDIEIELNLISKLLEEFEIGEYELLCSRENFPDTFPLKRVTPAFCPLYYREYSYKDPHTSDNAYIIRNKKLYSFYCHSANNNREAESRKPSIKLTIKEKTSEQEESFPVPEKIN</sequence>
<comment type="caution">
    <text evidence="2">The sequence shown here is derived from an EMBL/GenBank/DDBJ whole genome shotgun (WGS) entry which is preliminary data.</text>
</comment>
<evidence type="ECO:0000313" key="3">
    <source>
        <dbReference type="Proteomes" id="UP000266673"/>
    </source>
</evidence>